<gene>
    <name evidence="13" type="ORF">CANTADRAFT_4110</name>
</gene>
<dbReference type="GO" id="GO:0006623">
    <property type="term" value="P:protein targeting to vacuole"/>
    <property type="evidence" value="ECO:0007669"/>
    <property type="project" value="TreeGrafter"/>
</dbReference>
<keyword evidence="7" id="KW-0653">Protein transport</keyword>
<dbReference type="PROSITE" id="PS50195">
    <property type="entry name" value="PX"/>
    <property type="match status" value="1"/>
</dbReference>
<evidence type="ECO:0000256" key="11">
    <source>
        <dbReference type="SAM" id="MobiDB-lite"/>
    </source>
</evidence>
<keyword evidence="14" id="KW-1185">Reference proteome</keyword>
<dbReference type="Proteomes" id="UP000094285">
    <property type="component" value="Unassembled WGS sequence"/>
</dbReference>
<dbReference type="RefSeq" id="XP_020067192.1">
    <property type="nucleotide sequence ID" value="XM_020208853.1"/>
</dbReference>
<dbReference type="SUPFAM" id="SSF64268">
    <property type="entry name" value="PX domain"/>
    <property type="match status" value="1"/>
</dbReference>
<dbReference type="CDD" id="cd06866">
    <property type="entry name" value="PX_SNX8_Mvp1p_like"/>
    <property type="match status" value="1"/>
</dbReference>
<dbReference type="OrthoDB" id="10064318at2759"/>
<dbReference type="GO" id="GO:0042147">
    <property type="term" value="P:retrograde transport, endosome to Golgi"/>
    <property type="evidence" value="ECO:0007669"/>
    <property type="project" value="InterPro"/>
</dbReference>
<name>A0A1E4SRD0_9ASCO</name>
<evidence type="ECO:0000256" key="6">
    <source>
        <dbReference type="ARBA" id="ARBA00022490"/>
    </source>
</evidence>
<comment type="similarity">
    <text evidence="3">Belongs to the sorting nexin family.</text>
</comment>
<dbReference type="CDD" id="cd07597">
    <property type="entry name" value="BAR_SNX8"/>
    <property type="match status" value="1"/>
</dbReference>
<evidence type="ECO:0000256" key="9">
    <source>
        <dbReference type="ARBA" id="ARBA00072009"/>
    </source>
</evidence>
<keyword evidence="6" id="KW-0963">Cytoplasm</keyword>
<feature type="coiled-coil region" evidence="10">
    <location>
        <begin position="535"/>
        <end position="562"/>
    </location>
</feature>
<evidence type="ECO:0000256" key="3">
    <source>
        <dbReference type="ARBA" id="ARBA00010883"/>
    </source>
</evidence>
<keyword evidence="10" id="KW-0175">Coiled coil</keyword>
<evidence type="ECO:0000313" key="14">
    <source>
        <dbReference type="Proteomes" id="UP000094285"/>
    </source>
</evidence>
<dbReference type="InterPro" id="IPR045734">
    <property type="entry name" value="Snx8_BAR_dom"/>
</dbReference>
<dbReference type="SMART" id="SM00312">
    <property type="entry name" value="PX"/>
    <property type="match status" value="1"/>
</dbReference>
<evidence type="ECO:0000313" key="13">
    <source>
        <dbReference type="EMBL" id="ODV82070.1"/>
    </source>
</evidence>
<dbReference type="InterPro" id="IPR035704">
    <property type="entry name" value="SNX8/Mvp1_PX"/>
</dbReference>
<dbReference type="GO" id="GO:0005768">
    <property type="term" value="C:endosome"/>
    <property type="evidence" value="ECO:0007669"/>
    <property type="project" value="TreeGrafter"/>
</dbReference>
<dbReference type="GeneID" id="30982989"/>
<dbReference type="Pfam" id="PF00787">
    <property type="entry name" value="PX"/>
    <property type="match status" value="1"/>
</dbReference>
<evidence type="ECO:0000256" key="2">
    <source>
        <dbReference type="ARBA" id="ARBA00004496"/>
    </source>
</evidence>
<dbReference type="STRING" id="984487.A0A1E4SRD0"/>
<evidence type="ECO:0000256" key="7">
    <source>
        <dbReference type="ARBA" id="ARBA00022927"/>
    </source>
</evidence>
<evidence type="ECO:0000256" key="5">
    <source>
        <dbReference type="ARBA" id="ARBA00022448"/>
    </source>
</evidence>
<reference evidence="14" key="1">
    <citation type="submission" date="2016-05" db="EMBL/GenBank/DDBJ databases">
        <title>Comparative genomics of biotechnologically important yeasts.</title>
        <authorList>
            <consortium name="DOE Joint Genome Institute"/>
            <person name="Riley R."/>
            <person name="Haridas S."/>
            <person name="Wolfe K.H."/>
            <person name="Lopes M.R."/>
            <person name="Hittinger C.T."/>
            <person name="Goker M."/>
            <person name="Salamov A."/>
            <person name="Wisecaver J."/>
            <person name="Long T.M."/>
            <person name="Aerts A.L."/>
            <person name="Barry K."/>
            <person name="Choi C."/>
            <person name="Clum A."/>
            <person name="Coughlan A.Y."/>
            <person name="Deshpande S."/>
            <person name="Douglass A.P."/>
            <person name="Hanson S.J."/>
            <person name="Klenk H.-P."/>
            <person name="Labutti K."/>
            <person name="Lapidus A."/>
            <person name="Lindquist E."/>
            <person name="Lipzen A."/>
            <person name="Meier-Kolthoff J.P."/>
            <person name="Ohm R.A."/>
            <person name="Otillar R.P."/>
            <person name="Pangilinan J."/>
            <person name="Peng Y."/>
            <person name="Rokas A."/>
            <person name="Rosa C.A."/>
            <person name="Scheuner C."/>
            <person name="Sibirny A.A."/>
            <person name="Slot J.C."/>
            <person name="Stielow J.B."/>
            <person name="Sun H."/>
            <person name="Kurtzman C.P."/>
            <person name="Blackwell M."/>
            <person name="Grigoriev I.V."/>
            <person name="Jeffries T.W."/>
        </authorList>
    </citation>
    <scope>NUCLEOTIDE SEQUENCE [LARGE SCALE GENOMIC DNA]</scope>
    <source>
        <strain evidence="14">NRRL Y-17324</strain>
    </source>
</reference>
<accession>A0A1E4SRD0</accession>
<organism evidence="13 14">
    <name type="scientific">Suhomyces tanzawaensis NRRL Y-17324</name>
    <dbReference type="NCBI Taxonomy" id="984487"/>
    <lineage>
        <taxon>Eukaryota</taxon>
        <taxon>Fungi</taxon>
        <taxon>Dikarya</taxon>
        <taxon>Ascomycota</taxon>
        <taxon>Saccharomycotina</taxon>
        <taxon>Pichiomycetes</taxon>
        <taxon>Debaryomycetaceae</taxon>
        <taxon>Suhomyces</taxon>
    </lineage>
</organism>
<evidence type="ECO:0000256" key="4">
    <source>
        <dbReference type="ARBA" id="ARBA00014268"/>
    </source>
</evidence>
<dbReference type="PANTHER" id="PTHR47554:SF1">
    <property type="entry name" value="SORTING NEXIN MVP1"/>
    <property type="match status" value="1"/>
</dbReference>
<dbReference type="Pfam" id="PF19566">
    <property type="entry name" value="Snx8_BAR_dom"/>
    <property type="match status" value="1"/>
</dbReference>
<keyword evidence="8" id="KW-0472">Membrane</keyword>
<proteinExistence type="inferred from homology"/>
<evidence type="ECO:0000259" key="12">
    <source>
        <dbReference type="PROSITE" id="PS50195"/>
    </source>
</evidence>
<comment type="subcellular location">
    <subcellularLocation>
        <location evidence="2">Cytoplasm</location>
    </subcellularLocation>
    <subcellularLocation>
        <location evidence="1">Membrane</location>
        <topology evidence="1">Peripheral membrane protein</topology>
        <orientation evidence="1">Cytoplasmic side</orientation>
    </subcellularLocation>
</comment>
<feature type="region of interest" description="Disordered" evidence="11">
    <location>
        <begin position="1"/>
        <end position="23"/>
    </location>
</feature>
<feature type="domain" description="PX" evidence="12">
    <location>
        <begin position="253"/>
        <end position="373"/>
    </location>
</feature>
<dbReference type="GO" id="GO:0016020">
    <property type="term" value="C:membrane"/>
    <property type="evidence" value="ECO:0007669"/>
    <property type="project" value="UniProtKB-SubCell"/>
</dbReference>
<evidence type="ECO:0000256" key="10">
    <source>
        <dbReference type="SAM" id="Coils"/>
    </source>
</evidence>
<dbReference type="AlphaFoldDB" id="A0A1E4SRD0"/>
<evidence type="ECO:0000256" key="1">
    <source>
        <dbReference type="ARBA" id="ARBA00004287"/>
    </source>
</evidence>
<evidence type="ECO:0000256" key="8">
    <source>
        <dbReference type="ARBA" id="ARBA00023136"/>
    </source>
</evidence>
<dbReference type="Gene3D" id="3.30.1520.10">
    <property type="entry name" value="Phox-like domain"/>
    <property type="match status" value="1"/>
</dbReference>
<protein>
    <recommendedName>
        <fullName evidence="4">Sorting nexin MVP1</fullName>
    </recommendedName>
    <alternativeName>
        <fullName evidence="9">Sorting nexin mvp1</fullName>
    </alternativeName>
</protein>
<sequence>MSSSLYGSGDPWENGWASSEDQQRPAFGTASNYLTSSQLLTTVEEPERLSVNTSRVPESFKRIQDGLGARLTSVEDVENFVFSKVVQLGYLKKYQTAKIVDTLYDHNLVTPSSPNTLVQILGLVSLEIDATGTGDFVTLQFRLGNLPELPQELVTALLARDEPAPSSDYNDFIDPLSAQLANTSINENDAEDWTSRPGDDIPDPLLHDNSTTISNKAILEPDTDEGQAKPILDSSITKHVEEIRDRFKPLINTNDLIKIKEVPEKEGLLFKHINYFITHDLRLGMNSHSGTKKVIRRYSDFVWLLEFLLQKYPFRVIPGLPPKKFSVGSSPDSQFLQRRRRGLHRFLNQLIKHPVLKQEPVVITFLTVPTDISTWKKQAKIDYSLEFKGQKIQTHFINSIWPTIGKEFLQNWANAENSIAKLIETWTKTVLLIERYEKRQQQISYDNNKFVEMISSFKAGNASLYPASENSIIGENNKDDMGTINESLGYISEFFNKSSQVLIDESYSVNTGILEKFKNYLDYLYSLQELFERTKRLSANNIDQLEARIKENEAKYKKLSTEEADVKGADLAKLRQVIINDKQEIFQQLNKDWLIKNCCFEEYIMFQETQYLVSELWIEWTKGRLRFLEKMNGLQTHLNGEIENNMPLSR</sequence>
<dbReference type="InterPro" id="IPR036871">
    <property type="entry name" value="PX_dom_sf"/>
</dbReference>
<dbReference type="InterPro" id="IPR028662">
    <property type="entry name" value="SNX8/Mvp1"/>
</dbReference>
<dbReference type="EMBL" id="KV453909">
    <property type="protein sequence ID" value="ODV82070.1"/>
    <property type="molecule type" value="Genomic_DNA"/>
</dbReference>
<dbReference type="GO" id="GO:0032266">
    <property type="term" value="F:phosphatidylinositol-3-phosphate binding"/>
    <property type="evidence" value="ECO:0007669"/>
    <property type="project" value="TreeGrafter"/>
</dbReference>
<dbReference type="GO" id="GO:0005829">
    <property type="term" value="C:cytosol"/>
    <property type="evidence" value="ECO:0007669"/>
    <property type="project" value="GOC"/>
</dbReference>
<keyword evidence="5" id="KW-0813">Transport</keyword>
<dbReference type="PANTHER" id="PTHR47554">
    <property type="entry name" value="SORTING NEXIN MVP1"/>
    <property type="match status" value="1"/>
</dbReference>
<dbReference type="InterPro" id="IPR001683">
    <property type="entry name" value="PX_dom"/>
</dbReference>
<dbReference type="FunFam" id="3.30.1520.10:FF:000042">
    <property type="entry name" value="Sorting nexin mvp1"/>
    <property type="match status" value="1"/>
</dbReference>